<dbReference type="OrthoDB" id="5401996at2"/>
<keyword evidence="3" id="KW-1185">Reference proteome</keyword>
<dbReference type="STRING" id="1603606.DSOUD_1402"/>
<feature type="domain" description="YchJ-like middle NTF2-like" evidence="1">
    <location>
        <begin position="36"/>
        <end position="139"/>
    </location>
</feature>
<dbReference type="Pfam" id="PF02810">
    <property type="entry name" value="SEC-C"/>
    <property type="match status" value="1"/>
</dbReference>
<protein>
    <recommendedName>
        <fullName evidence="1">YchJ-like middle NTF2-like domain-containing protein</fullName>
    </recommendedName>
</protein>
<dbReference type="PATRIC" id="fig|1603606.3.peg.1530"/>
<dbReference type="InterPro" id="IPR032710">
    <property type="entry name" value="NTF2-like_dom_sf"/>
</dbReference>
<dbReference type="KEGG" id="des:DSOUD_1402"/>
<dbReference type="InterPro" id="IPR048469">
    <property type="entry name" value="YchJ-like_M"/>
</dbReference>
<dbReference type="Pfam" id="PF17775">
    <property type="entry name" value="YchJ_M-like"/>
    <property type="match status" value="1"/>
</dbReference>
<proteinExistence type="predicted"/>
<name>A0A0M4DHC5_9BACT</name>
<dbReference type="AlphaFoldDB" id="A0A0M4DHC5"/>
<reference evidence="2 3" key="1">
    <citation type="submission" date="2015-07" db="EMBL/GenBank/DDBJ databases">
        <title>Isolation and Genomic Characterization of a Novel Halophilic Metal-Reducing Deltaproteobacterium from the Deep Subsurface.</title>
        <authorList>
            <person name="Badalamenti J.P."/>
            <person name="Summers Z.M."/>
            <person name="Gralnick J.A."/>
            <person name="Bond D.R."/>
        </authorList>
    </citation>
    <scope>NUCLEOTIDE SEQUENCE [LARGE SCALE GENOMIC DNA]</scope>
    <source>
        <strain evidence="2 3">WTL</strain>
    </source>
</reference>
<dbReference type="SUPFAM" id="SSF54427">
    <property type="entry name" value="NTF2-like"/>
    <property type="match status" value="1"/>
</dbReference>
<accession>A0A0M4DHC5</accession>
<organism evidence="2 3">
    <name type="scientific">Desulfuromonas soudanensis</name>
    <dbReference type="NCBI Taxonomy" id="1603606"/>
    <lineage>
        <taxon>Bacteria</taxon>
        <taxon>Pseudomonadati</taxon>
        <taxon>Thermodesulfobacteriota</taxon>
        <taxon>Desulfuromonadia</taxon>
        <taxon>Desulfuromonadales</taxon>
        <taxon>Desulfuromonadaceae</taxon>
        <taxon>Desulfuromonas</taxon>
    </lineage>
</organism>
<dbReference type="Proteomes" id="UP000057158">
    <property type="component" value="Chromosome"/>
</dbReference>
<gene>
    <name evidence="2" type="ORF">DSOUD_1402</name>
</gene>
<sequence>MNTGRNDPCPCGSTRKYKKCCASGEDGGVAIPAQLTPAELVRERGAAFCRGDFAFIYDSYHSDSPFRRTFPNRAEYLRYGASTLCDDFRIRECRILKERIAGKEAQVLFYLDTLYQGERSESFELSLFLLTDRGWRYHSSAKMDRGDFSGVIDDFDWDDFVTENGEISF</sequence>
<dbReference type="RefSeq" id="WP_053550319.1">
    <property type="nucleotide sequence ID" value="NZ_CP010802.1"/>
</dbReference>
<dbReference type="InterPro" id="IPR004027">
    <property type="entry name" value="SEC_C_motif"/>
</dbReference>
<dbReference type="SUPFAM" id="SSF103642">
    <property type="entry name" value="Sec-C motif"/>
    <property type="match status" value="1"/>
</dbReference>
<dbReference type="EMBL" id="CP010802">
    <property type="protein sequence ID" value="ALC16182.1"/>
    <property type="molecule type" value="Genomic_DNA"/>
</dbReference>
<evidence type="ECO:0000259" key="1">
    <source>
        <dbReference type="Pfam" id="PF17775"/>
    </source>
</evidence>
<dbReference type="Gene3D" id="3.10.450.50">
    <property type="match status" value="1"/>
</dbReference>
<evidence type="ECO:0000313" key="2">
    <source>
        <dbReference type="EMBL" id="ALC16182.1"/>
    </source>
</evidence>
<evidence type="ECO:0000313" key="3">
    <source>
        <dbReference type="Proteomes" id="UP000057158"/>
    </source>
</evidence>